<feature type="binding site" evidence="7">
    <location>
        <begin position="188"/>
        <end position="189"/>
    </location>
    <ligand>
        <name>substrate</name>
    </ligand>
</feature>
<sequence>MKIGIFDSGLGGLIVARAIRKMMPEYDYIYFGDTKRVPYGNKSHKAVYEFTREAVEYLFQKENCAIVIIACNTASARALKRIQREYLAKNFKDRKVLGVLIPAAEVAAQFKRVGVLATLGTVTSNAWAIEIKKFNRKMNNQTKVFQNPAPLLVPLVEEGENERAKPFIVKYLQPFRNKNIDALVLGCTHYPILKKEIKENVGHSVKIISQDKIIPRKLKEYLARHPEIAKKLSKKRSVKIITTDKTQNMDRLVKKWFGSIIKK</sequence>
<keyword evidence="5 7" id="KW-0413">Isomerase</keyword>
<keyword evidence="3 7" id="KW-0133">Cell shape</keyword>
<evidence type="ECO:0000256" key="2">
    <source>
        <dbReference type="ARBA" id="ARBA00013090"/>
    </source>
</evidence>
<dbReference type="HAMAP" id="MF_00258">
    <property type="entry name" value="Glu_racemase"/>
    <property type="match status" value="1"/>
</dbReference>
<evidence type="ECO:0000256" key="7">
    <source>
        <dbReference type="HAMAP-Rule" id="MF_00258"/>
    </source>
</evidence>
<dbReference type="Proteomes" id="UP000177693">
    <property type="component" value="Unassembled WGS sequence"/>
</dbReference>
<comment type="similarity">
    <text evidence="7">Belongs to the aspartate/glutamate racemases family.</text>
</comment>
<dbReference type="GO" id="GO:0008360">
    <property type="term" value="P:regulation of cell shape"/>
    <property type="evidence" value="ECO:0007669"/>
    <property type="project" value="UniProtKB-KW"/>
</dbReference>
<comment type="pathway">
    <text evidence="7">Cell wall biogenesis; peptidoglycan biosynthesis.</text>
</comment>
<dbReference type="AlphaFoldDB" id="A0A1F6Y4N4"/>
<evidence type="ECO:0000256" key="3">
    <source>
        <dbReference type="ARBA" id="ARBA00022960"/>
    </source>
</evidence>
<name>A0A1F6Y4N4_9BACT</name>
<feature type="binding site" evidence="7">
    <location>
        <begin position="72"/>
        <end position="73"/>
    </location>
    <ligand>
        <name>substrate</name>
    </ligand>
</feature>
<comment type="caution">
    <text evidence="8">The sequence shown here is derived from an EMBL/GenBank/DDBJ whole genome shotgun (WGS) entry which is preliminary data.</text>
</comment>
<dbReference type="UniPathway" id="UPA00219"/>
<dbReference type="InterPro" id="IPR033134">
    <property type="entry name" value="Asp/Glu_racemase_AS_2"/>
</dbReference>
<accession>A0A1F6Y4N4</accession>
<protein>
    <recommendedName>
        <fullName evidence="2 7">Glutamate racemase</fullName>
        <ecNumber evidence="2 7">5.1.1.3</ecNumber>
    </recommendedName>
</protein>
<dbReference type="InterPro" id="IPR001920">
    <property type="entry name" value="Asp/Glu_race"/>
</dbReference>
<evidence type="ECO:0000256" key="1">
    <source>
        <dbReference type="ARBA" id="ARBA00001602"/>
    </source>
</evidence>
<gene>
    <name evidence="7" type="primary">murI</name>
    <name evidence="8" type="ORF">A3I23_00500</name>
</gene>
<dbReference type="GO" id="GO:0009252">
    <property type="term" value="P:peptidoglycan biosynthetic process"/>
    <property type="evidence" value="ECO:0007669"/>
    <property type="project" value="UniProtKB-UniRule"/>
</dbReference>
<dbReference type="EMBL" id="MFVL01000020">
    <property type="protein sequence ID" value="OGJ01350.1"/>
    <property type="molecule type" value="Genomic_DNA"/>
</dbReference>
<dbReference type="PANTHER" id="PTHR21198">
    <property type="entry name" value="GLUTAMATE RACEMASE"/>
    <property type="match status" value="1"/>
</dbReference>
<dbReference type="GO" id="GO:0008881">
    <property type="term" value="F:glutamate racemase activity"/>
    <property type="evidence" value="ECO:0007669"/>
    <property type="project" value="UniProtKB-UniRule"/>
</dbReference>
<feature type="binding site" evidence="7">
    <location>
        <begin position="7"/>
        <end position="8"/>
    </location>
    <ligand>
        <name>substrate</name>
    </ligand>
</feature>
<proteinExistence type="inferred from homology"/>
<dbReference type="PANTHER" id="PTHR21198:SF2">
    <property type="entry name" value="GLUTAMATE RACEMASE"/>
    <property type="match status" value="1"/>
</dbReference>
<dbReference type="Gene3D" id="3.40.50.1860">
    <property type="match status" value="2"/>
</dbReference>
<keyword evidence="6 7" id="KW-0961">Cell wall biogenesis/degradation</keyword>
<dbReference type="FunFam" id="3.40.50.1860:FF:000001">
    <property type="entry name" value="Glutamate racemase"/>
    <property type="match status" value="1"/>
</dbReference>
<evidence type="ECO:0000256" key="4">
    <source>
        <dbReference type="ARBA" id="ARBA00022984"/>
    </source>
</evidence>
<organism evidence="8 9">
    <name type="scientific">Candidatus Nomurabacteria bacterium RIFCSPLOWO2_02_FULL_40_67</name>
    <dbReference type="NCBI Taxonomy" id="1801787"/>
    <lineage>
        <taxon>Bacteria</taxon>
        <taxon>Candidatus Nomuraibacteriota</taxon>
    </lineage>
</organism>
<comment type="catalytic activity">
    <reaction evidence="1 7">
        <text>L-glutamate = D-glutamate</text>
        <dbReference type="Rhea" id="RHEA:12813"/>
        <dbReference type="ChEBI" id="CHEBI:29985"/>
        <dbReference type="ChEBI" id="CHEBI:29986"/>
        <dbReference type="EC" id="5.1.1.3"/>
    </reaction>
</comment>
<dbReference type="PROSITE" id="PS00923">
    <property type="entry name" value="ASP_GLU_RACEMASE_1"/>
    <property type="match status" value="1"/>
</dbReference>
<feature type="active site" description="Proton donor/acceptor" evidence="7">
    <location>
        <position position="71"/>
    </location>
</feature>
<dbReference type="NCBIfam" id="TIGR00067">
    <property type="entry name" value="glut_race"/>
    <property type="match status" value="1"/>
</dbReference>
<evidence type="ECO:0000256" key="5">
    <source>
        <dbReference type="ARBA" id="ARBA00023235"/>
    </source>
</evidence>
<dbReference type="EC" id="5.1.1.3" evidence="2 7"/>
<keyword evidence="4 7" id="KW-0573">Peptidoglycan synthesis</keyword>
<dbReference type="SUPFAM" id="SSF53681">
    <property type="entry name" value="Aspartate/glutamate racemase"/>
    <property type="match status" value="2"/>
</dbReference>
<dbReference type="InterPro" id="IPR004391">
    <property type="entry name" value="Glu_race"/>
</dbReference>
<evidence type="ECO:0000256" key="6">
    <source>
        <dbReference type="ARBA" id="ARBA00023316"/>
    </source>
</evidence>
<evidence type="ECO:0000313" key="9">
    <source>
        <dbReference type="Proteomes" id="UP000177693"/>
    </source>
</evidence>
<dbReference type="PROSITE" id="PS00924">
    <property type="entry name" value="ASP_GLU_RACEMASE_2"/>
    <property type="match status" value="1"/>
</dbReference>
<evidence type="ECO:0000313" key="8">
    <source>
        <dbReference type="EMBL" id="OGJ01350.1"/>
    </source>
</evidence>
<dbReference type="Pfam" id="PF01177">
    <property type="entry name" value="Asp_Glu_race"/>
    <property type="match status" value="1"/>
</dbReference>
<feature type="binding site" evidence="7">
    <location>
        <begin position="39"/>
        <end position="40"/>
    </location>
    <ligand>
        <name>substrate</name>
    </ligand>
</feature>
<dbReference type="InterPro" id="IPR015942">
    <property type="entry name" value="Asp/Glu/hydantoin_racemase"/>
</dbReference>
<dbReference type="InterPro" id="IPR018187">
    <property type="entry name" value="Asp/Glu_racemase_AS_1"/>
</dbReference>
<feature type="active site" description="Proton donor/acceptor" evidence="7">
    <location>
        <position position="187"/>
    </location>
</feature>
<comment type="function">
    <text evidence="7">Provides the (R)-glutamate required for cell wall biosynthesis.</text>
</comment>
<reference evidence="8 9" key="1">
    <citation type="journal article" date="2016" name="Nat. Commun.">
        <title>Thousands of microbial genomes shed light on interconnected biogeochemical processes in an aquifer system.</title>
        <authorList>
            <person name="Anantharaman K."/>
            <person name="Brown C.T."/>
            <person name="Hug L.A."/>
            <person name="Sharon I."/>
            <person name="Castelle C.J."/>
            <person name="Probst A.J."/>
            <person name="Thomas B.C."/>
            <person name="Singh A."/>
            <person name="Wilkins M.J."/>
            <person name="Karaoz U."/>
            <person name="Brodie E.L."/>
            <person name="Williams K.H."/>
            <person name="Hubbard S.S."/>
            <person name="Banfield J.F."/>
        </authorList>
    </citation>
    <scope>NUCLEOTIDE SEQUENCE [LARGE SCALE GENOMIC DNA]</scope>
</reference>
<dbReference type="GO" id="GO:0071555">
    <property type="term" value="P:cell wall organization"/>
    <property type="evidence" value="ECO:0007669"/>
    <property type="project" value="UniProtKB-KW"/>
</dbReference>